<name>A0ABU6GG40_9BACL</name>
<proteinExistence type="predicted"/>
<dbReference type="InterPro" id="IPR027417">
    <property type="entry name" value="P-loop_NTPase"/>
</dbReference>
<protein>
    <submittedName>
        <fullName evidence="1">AAA family ATPase</fullName>
    </submittedName>
</protein>
<organism evidence="1 2">
    <name type="scientific">Paenibacillus dokdonensis</name>
    <dbReference type="NCBI Taxonomy" id="2567944"/>
    <lineage>
        <taxon>Bacteria</taxon>
        <taxon>Bacillati</taxon>
        <taxon>Bacillota</taxon>
        <taxon>Bacilli</taxon>
        <taxon>Bacillales</taxon>
        <taxon>Paenibacillaceae</taxon>
        <taxon>Paenibacillus</taxon>
    </lineage>
</organism>
<dbReference type="Pfam" id="PF07931">
    <property type="entry name" value="CPT"/>
    <property type="match status" value="1"/>
</dbReference>
<dbReference type="Proteomes" id="UP001344632">
    <property type="component" value="Unassembled WGS sequence"/>
</dbReference>
<dbReference type="RefSeq" id="WP_326085011.1">
    <property type="nucleotide sequence ID" value="NZ_JARLKZ010000002.1"/>
</dbReference>
<evidence type="ECO:0000313" key="1">
    <source>
        <dbReference type="EMBL" id="MEC0238438.1"/>
    </source>
</evidence>
<dbReference type="EMBL" id="JARLKZ010000002">
    <property type="protein sequence ID" value="MEC0238438.1"/>
    <property type="molecule type" value="Genomic_DNA"/>
</dbReference>
<evidence type="ECO:0000313" key="2">
    <source>
        <dbReference type="Proteomes" id="UP001344632"/>
    </source>
</evidence>
<dbReference type="SUPFAM" id="SSF52540">
    <property type="entry name" value="P-loop containing nucleoside triphosphate hydrolases"/>
    <property type="match status" value="1"/>
</dbReference>
<dbReference type="Gene3D" id="3.40.50.300">
    <property type="entry name" value="P-loop containing nucleotide triphosphate hydrolases"/>
    <property type="match status" value="1"/>
</dbReference>
<dbReference type="InterPro" id="IPR012853">
    <property type="entry name" value="CPT"/>
</dbReference>
<gene>
    <name evidence="1" type="ORF">P4H66_00945</name>
</gene>
<dbReference type="PIRSF" id="PIRSF007531">
    <property type="entry name" value="CPT"/>
    <property type="match status" value="1"/>
</dbReference>
<sequence>MNKGQIIFLNGTSSSGKTSLTKKLQERNTDLYFHLSLDVYENMAPEKHLESNYWSTLSECASAMHNSIKTFSDAGFNVIVDHVILDIPEEKGWLEECVTLLSDYPVVFVRVNCPIYELERRERDRGDRDIGQAKWQFERIHGHGTYDLEVNTFENTIEECAELIMKNILPINNPSAFKRLYERNKEKI</sequence>
<reference evidence="1 2" key="1">
    <citation type="submission" date="2023-03" db="EMBL/GenBank/DDBJ databases">
        <title>Bacillus Genome Sequencing.</title>
        <authorList>
            <person name="Dunlap C."/>
        </authorList>
    </citation>
    <scope>NUCLEOTIDE SEQUENCE [LARGE SCALE GENOMIC DNA]</scope>
    <source>
        <strain evidence="1 2">BD-525</strain>
    </source>
</reference>
<comment type="caution">
    <text evidence="1">The sequence shown here is derived from an EMBL/GenBank/DDBJ whole genome shotgun (WGS) entry which is preliminary data.</text>
</comment>
<keyword evidence="2" id="KW-1185">Reference proteome</keyword>
<accession>A0ABU6GG40</accession>